<evidence type="ECO:0000313" key="1">
    <source>
        <dbReference type="EMBL" id="MBB6128107.1"/>
    </source>
</evidence>
<organism evidence="1 2">
    <name type="scientific">Mucilaginibacter lappiensis</name>
    <dbReference type="NCBI Taxonomy" id="354630"/>
    <lineage>
        <taxon>Bacteria</taxon>
        <taxon>Pseudomonadati</taxon>
        <taxon>Bacteroidota</taxon>
        <taxon>Sphingobacteriia</taxon>
        <taxon>Sphingobacteriales</taxon>
        <taxon>Sphingobacteriaceae</taxon>
        <taxon>Mucilaginibacter</taxon>
    </lineage>
</organism>
<gene>
    <name evidence="1" type="ORF">HDF22_002220</name>
</gene>
<dbReference type="AlphaFoldDB" id="A0A841JB57"/>
<reference evidence="1 2" key="1">
    <citation type="submission" date="2020-08" db="EMBL/GenBank/DDBJ databases">
        <title>Genomic Encyclopedia of Type Strains, Phase IV (KMG-V): Genome sequencing to study the core and pangenomes of soil and plant-associated prokaryotes.</title>
        <authorList>
            <person name="Whitman W."/>
        </authorList>
    </citation>
    <scope>NUCLEOTIDE SEQUENCE [LARGE SCALE GENOMIC DNA]</scope>
    <source>
        <strain evidence="1 2">MP601</strain>
    </source>
</reference>
<dbReference type="RefSeq" id="WP_183587443.1">
    <property type="nucleotide sequence ID" value="NZ_JACHCA010000005.1"/>
</dbReference>
<sequence length="85" mass="9868">MLQQIAFIPQHQFHVLINFKDDERIVAVLPNEAGRFRVVDQGKVIAEVDLDDSKHNVVCCQGKLEDNVLAQLEYQIIHHYENHYA</sequence>
<comment type="caution">
    <text evidence="1">The sequence shown here is derived from an EMBL/GenBank/DDBJ whole genome shotgun (WGS) entry which is preliminary data.</text>
</comment>
<evidence type="ECO:0000313" key="2">
    <source>
        <dbReference type="Proteomes" id="UP000548326"/>
    </source>
</evidence>
<proteinExistence type="predicted"/>
<accession>A0A841JB57</accession>
<protein>
    <submittedName>
        <fullName evidence="1">Uncharacterized protein</fullName>
    </submittedName>
</protein>
<dbReference type="Proteomes" id="UP000548326">
    <property type="component" value="Unassembled WGS sequence"/>
</dbReference>
<name>A0A841JB57_9SPHI</name>
<dbReference type="EMBL" id="JACHCA010000005">
    <property type="protein sequence ID" value="MBB6128107.1"/>
    <property type="molecule type" value="Genomic_DNA"/>
</dbReference>